<dbReference type="SUPFAM" id="SSF102114">
    <property type="entry name" value="Radical SAM enzymes"/>
    <property type="match status" value="1"/>
</dbReference>
<dbReference type="RefSeq" id="WP_111348859.1">
    <property type="nucleotide sequence ID" value="NZ_QLII01000001.1"/>
</dbReference>
<dbReference type="GO" id="GO:0005506">
    <property type="term" value="F:iron ion binding"/>
    <property type="evidence" value="ECO:0007669"/>
    <property type="project" value="UniProtKB-UniRule"/>
</dbReference>
<dbReference type="InterPro" id="IPR023404">
    <property type="entry name" value="rSAM_horseshoe"/>
</dbReference>
<keyword evidence="2 6" id="KW-0949">S-adenosyl-L-methionine</keyword>
<evidence type="ECO:0000256" key="4">
    <source>
        <dbReference type="ARBA" id="ARBA00023004"/>
    </source>
</evidence>
<dbReference type="Gene3D" id="3.80.30.20">
    <property type="entry name" value="tm_1862 like domain"/>
    <property type="match status" value="1"/>
</dbReference>
<feature type="domain" description="Radical SAM core" evidence="8">
    <location>
        <begin position="304"/>
        <end position="584"/>
    </location>
</feature>
<comment type="similarity">
    <text evidence="6">Belongs to the UPF0313 family.</text>
</comment>
<evidence type="ECO:0000313" key="9">
    <source>
        <dbReference type="EMBL" id="RAI77815.1"/>
    </source>
</evidence>
<keyword evidence="3 6" id="KW-0479">Metal-binding</keyword>
<dbReference type="SFLD" id="SFLDS00029">
    <property type="entry name" value="Radical_SAM"/>
    <property type="match status" value="1"/>
</dbReference>
<sequence length="631" mass="72370">MIERPLTDWLPLTMKEVEKRGWDEVDIVLVSGDAYVDHPAFGTAVIGRIMESEGFRVAIIAQPNWKDDLRDFRKFGKPKYFFGVTAGCMDSMVNHYTANKRLRSNDSYTPGGEAGFRPDYATIVYTKILKELYPDVPVLLGGIEASLRRVTHYDYWQDRLMPSILVDAGADMLVYGMGEQPLREILKLVQKGVPFSSMRNINQVAYMHDASTELRDYNNWNSVELASHEVCLEDKIKYAANFKIVEVESNKWQANRILQQVGDQILVINPPFKTMEEAEIDKSFDLPYTRLPHPKYKKRGPIPAYDMIKFSVNMHRGCFGGCSFCTISAHQGKFVASRSEASVLKEVDEITKHPEFKGYISDLGGPSANMYKMKGKDESICARCQSPSCIHPVICSNLDTSHKPMTELYRKVDAMPAIKKAFVGSGVRYDLLVDDFNKNNADGNHDEYMEQLVTRHVSGRLKVAPEHTSDDTLRVMRKPSFKYFKLFKQKYDKIQEKHNLKQPLIPYFISSHPGCEEQDMANLAAETKDLGFELEQVQDFTPTPMTVAEVIYYSGVHPYTLKPVKTAKTREEKQAQNNFFFWYKPEYKNWIRNRLNKLNRPDLVERLLGSPKKENRGKPSFLGNYSGKKKR</sequence>
<dbReference type="SFLD" id="SFLDG01069">
    <property type="entry name" value="UPF0313"/>
    <property type="match status" value="1"/>
</dbReference>
<gene>
    <name evidence="9" type="ORF">HMF3257_33395</name>
</gene>
<protein>
    <submittedName>
        <fullName evidence="9">YgiQ family radical SAM protein</fullName>
    </submittedName>
</protein>
<name>A0A327NSW4_9BACT</name>
<dbReference type="PANTHER" id="PTHR32331">
    <property type="entry name" value="UPF0313 PROTEIN YGIQ"/>
    <property type="match status" value="1"/>
</dbReference>
<dbReference type="InterPro" id="IPR022946">
    <property type="entry name" value="UPF0313"/>
</dbReference>
<dbReference type="InterPro" id="IPR020612">
    <property type="entry name" value="Methylthiotransferase_CS"/>
</dbReference>
<keyword evidence="4 6" id="KW-0408">Iron</keyword>
<evidence type="ECO:0000259" key="8">
    <source>
        <dbReference type="PROSITE" id="PS51918"/>
    </source>
</evidence>
<evidence type="ECO:0000256" key="6">
    <source>
        <dbReference type="HAMAP-Rule" id="MF_01251"/>
    </source>
</evidence>
<accession>A0A327NSW4</accession>
<dbReference type="NCBIfam" id="TIGR03904">
    <property type="entry name" value="SAM_YgiQ"/>
    <property type="match status" value="1"/>
</dbReference>
<keyword evidence="5 6" id="KW-0411">Iron-sulfur</keyword>
<keyword evidence="1 6" id="KW-0004">4Fe-4S</keyword>
<evidence type="ECO:0000256" key="2">
    <source>
        <dbReference type="ARBA" id="ARBA00022691"/>
    </source>
</evidence>
<dbReference type="Pfam" id="PF08497">
    <property type="entry name" value="Radical_SAM_N"/>
    <property type="match status" value="1"/>
</dbReference>
<proteinExistence type="inferred from homology"/>
<dbReference type="PROSITE" id="PS51918">
    <property type="entry name" value="RADICAL_SAM"/>
    <property type="match status" value="1"/>
</dbReference>
<feature type="binding site" evidence="6">
    <location>
        <position position="325"/>
    </location>
    <ligand>
        <name>[4Fe-4S] cluster</name>
        <dbReference type="ChEBI" id="CHEBI:49883"/>
        <note>4Fe-4S-S-AdoMet</note>
    </ligand>
</feature>
<comment type="caution">
    <text evidence="9">The sequence shown here is derived from an EMBL/GenBank/DDBJ whole genome shotgun (WGS) entry which is preliminary data.</text>
</comment>
<comment type="cofactor">
    <cofactor evidence="6">
        <name>[4Fe-4S] cluster</name>
        <dbReference type="ChEBI" id="CHEBI:49883"/>
    </cofactor>
    <text evidence="6">Binds 1 [4Fe-4S] cluster. The cluster is coordinated with 3 cysteines and an exchangeable S-adenosyl-L-methionine.</text>
</comment>
<dbReference type="InterPro" id="IPR024560">
    <property type="entry name" value="UPF0313_C"/>
</dbReference>
<evidence type="ECO:0000256" key="3">
    <source>
        <dbReference type="ARBA" id="ARBA00022723"/>
    </source>
</evidence>
<keyword evidence="10" id="KW-1185">Reference proteome</keyword>
<feature type="region of interest" description="Disordered" evidence="7">
    <location>
        <begin position="609"/>
        <end position="631"/>
    </location>
</feature>
<evidence type="ECO:0000313" key="10">
    <source>
        <dbReference type="Proteomes" id="UP000249016"/>
    </source>
</evidence>
<dbReference type="InterPro" id="IPR013704">
    <property type="entry name" value="UPF0313_N"/>
</dbReference>
<dbReference type="Pfam" id="PF11842">
    <property type="entry name" value="DUF3362"/>
    <property type="match status" value="1"/>
</dbReference>
<dbReference type="SMART" id="SM00729">
    <property type="entry name" value="Elp3"/>
    <property type="match status" value="1"/>
</dbReference>
<evidence type="ECO:0000256" key="5">
    <source>
        <dbReference type="ARBA" id="ARBA00023014"/>
    </source>
</evidence>
<evidence type="ECO:0000256" key="7">
    <source>
        <dbReference type="SAM" id="MobiDB-lite"/>
    </source>
</evidence>
<dbReference type="GO" id="GO:0051539">
    <property type="term" value="F:4 iron, 4 sulfur cluster binding"/>
    <property type="evidence" value="ECO:0007669"/>
    <property type="project" value="UniProtKB-KW"/>
</dbReference>
<evidence type="ECO:0000256" key="1">
    <source>
        <dbReference type="ARBA" id="ARBA00022485"/>
    </source>
</evidence>
<feature type="binding site" evidence="6">
    <location>
        <position position="322"/>
    </location>
    <ligand>
        <name>[4Fe-4S] cluster</name>
        <dbReference type="ChEBI" id="CHEBI:49883"/>
        <note>4Fe-4S-S-AdoMet</note>
    </ligand>
</feature>
<dbReference type="PANTHER" id="PTHR32331:SF0">
    <property type="entry name" value="UPF0313 PROTEIN YGIQ"/>
    <property type="match status" value="1"/>
</dbReference>
<reference evidence="9 10" key="1">
    <citation type="submission" date="2018-06" db="EMBL/GenBank/DDBJ databases">
        <title>Spirosoma sp. HMF3257 Genome sequencing and assembly.</title>
        <authorList>
            <person name="Kang H."/>
            <person name="Cha I."/>
            <person name="Kim H."/>
            <person name="Kang J."/>
            <person name="Joh K."/>
        </authorList>
    </citation>
    <scope>NUCLEOTIDE SEQUENCE [LARGE SCALE GENOMIC DNA]</scope>
    <source>
        <strain evidence="9 10">HMF3257</strain>
    </source>
</reference>
<dbReference type="InterPro" id="IPR058240">
    <property type="entry name" value="rSAM_sf"/>
</dbReference>
<dbReference type="PROSITE" id="PS01278">
    <property type="entry name" value="MTTASE_RADICAL"/>
    <property type="match status" value="1"/>
</dbReference>
<dbReference type="OrthoDB" id="9803479at2"/>
<organism evidence="9 10">
    <name type="scientific">Spirosoma telluris</name>
    <dbReference type="NCBI Taxonomy" id="2183553"/>
    <lineage>
        <taxon>Bacteria</taxon>
        <taxon>Pseudomonadati</taxon>
        <taxon>Bacteroidota</taxon>
        <taxon>Cytophagia</taxon>
        <taxon>Cytophagales</taxon>
        <taxon>Cytophagaceae</taxon>
        <taxon>Spirosoma</taxon>
    </lineage>
</organism>
<dbReference type="EMBL" id="QLII01000001">
    <property type="protein sequence ID" value="RAI77815.1"/>
    <property type="molecule type" value="Genomic_DNA"/>
</dbReference>
<dbReference type="Proteomes" id="UP000249016">
    <property type="component" value="Unassembled WGS sequence"/>
</dbReference>
<dbReference type="SFLD" id="SFLDG01082">
    <property type="entry name" value="B12-binding_domain_containing"/>
    <property type="match status" value="1"/>
</dbReference>
<dbReference type="InterPro" id="IPR007197">
    <property type="entry name" value="rSAM"/>
</dbReference>
<feature type="binding site" evidence="6">
    <location>
        <position position="318"/>
    </location>
    <ligand>
        <name>[4Fe-4S] cluster</name>
        <dbReference type="ChEBI" id="CHEBI:49883"/>
        <note>4Fe-4S-S-AdoMet</note>
    </ligand>
</feature>
<dbReference type="InterPro" id="IPR006638">
    <property type="entry name" value="Elp3/MiaA/NifB-like_rSAM"/>
</dbReference>
<dbReference type="AlphaFoldDB" id="A0A327NSW4"/>
<dbReference type="GO" id="GO:0003824">
    <property type="term" value="F:catalytic activity"/>
    <property type="evidence" value="ECO:0007669"/>
    <property type="project" value="InterPro"/>
</dbReference>
<dbReference type="HAMAP" id="MF_01251">
    <property type="entry name" value="UPF0313"/>
    <property type="match status" value="1"/>
</dbReference>